<organism evidence="2 3">
    <name type="scientific">Sphingomonas crocodyli</name>
    <dbReference type="NCBI Taxonomy" id="1979270"/>
    <lineage>
        <taxon>Bacteria</taxon>
        <taxon>Pseudomonadati</taxon>
        <taxon>Pseudomonadota</taxon>
        <taxon>Alphaproteobacteria</taxon>
        <taxon>Sphingomonadales</taxon>
        <taxon>Sphingomonadaceae</taxon>
        <taxon>Sphingomonas</taxon>
    </lineage>
</organism>
<sequence>MSEDRPALATRLVPAALIAVGIAAGGFLMGDGLVRARHADRAVTMRGLAERDVTADLATWTLAYSANGPDLAGNQAKIDQDTKAIRALLNANGFKDDEISVVGVNVSQFRNNDGSPNITIRQRLQLRTPKVMQAKKAFAQQADLVRQGVALEDGSGMTYSFTKLNDVKPAMIAAATRDARAAAEQFAKDSGTSVGAIRQATQGYFSIGARDGEGSSGSDTPFQKVRVVTTIDFYLD</sequence>
<dbReference type="InterPro" id="IPR007497">
    <property type="entry name" value="SIMPL/DUF541"/>
</dbReference>
<dbReference type="AlphaFoldDB" id="A0A437M9L1"/>
<dbReference type="OrthoDB" id="9806540at2"/>
<gene>
    <name evidence="2" type="ORF">EOD43_11320</name>
</gene>
<keyword evidence="1" id="KW-1133">Transmembrane helix</keyword>
<keyword evidence="1" id="KW-0812">Transmembrane</keyword>
<keyword evidence="3" id="KW-1185">Reference proteome</keyword>
<dbReference type="RefSeq" id="WP_127743857.1">
    <property type="nucleotide sequence ID" value="NZ_SACN01000001.1"/>
</dbReference>
<accession>A0A437M9L1</accession>
<dbReference type="InterPro" id="IPR052022">
    <property type="entry name" value="26kDa_periplasmic_antigen"/>
</dbReference>
<dbReference type="PIRSF" id="PIRSF029033">
    <property type="entry name" value="UCP029033"/>
    <property type="match status" value="1"/>
</dbReference>
<dbReference type="GO" id="GO:0006974">
    <property type="term" value="P:DNA damage response"/>
    <property type="evidence" value="ECO:0007669"/>
    <property type="project" value="TreeGrafter"/>
</dbReference>
<comment type="caution">
    <text evidence="2">The sequence shown here is derived from an EMBL/GenBank/DDBJ whole genome shotgun (WGS) entry which is preliminary data.</text>
</comment>
<evidence type="ECO:0000256" key="1">
    <source>
        <dbReference type="SAM" id="Phobius"/>
    </source>
</evidence>
<keyword evidence="1" id="KW-0472">Membrane</keyword>
<evidence type="ECO:0000313" key="3">
    <source>
        <dbReference type="Proteomes" id="UP000282971"/>
    </source>
</evidence>
<dbReference type="Gene3D" id="3.30.110.170">
    <property type="entry name" value="Protein of unknown function (DUF541), domain 1"/>
    <property type="match status" value="1"/>
</dbReference>
<dbReference type="InterPro" id="IPR016907">
    <property type="entry name" value="UCP029033"/>
</dbReference>
<feature type="transmembrane region" description="Helical" evidence="1">
    <location>
        <begin position="12"/>
        <end position="34"/>
    </location>
</feature>
<dbReference type="Pfam" id="PF04402">
    <property type="entry name" value="SIMPL"/>
    <property type="match status" value="1"/>
</dbReference>
<proteinExistence type="predicted"/>
<dbReference type="PANTHER" id="PTHR34387:SF2">
    <property type="entry name" value="SLR1258 PROTEIN"/>
    <property type="match status" value="1"/>
</dbReference>
<dbReference type="EMBL" id="SACN01000001">
    <property type="protein sequence ID" value="RVT94398.1"/>
    <property type="molecule type" value="Genomic_DNA"/>
</dbReference>
<name>A0A437M9L1_9SPHN</name>
<evidence type="ECO:0000313" key="2">
    <source>
        <dbReference type="EMBL" id="RVT94398.1"/>
    </source>
</evidence>
<protein>
    <submittedName>
        <fullName evidence="2">SIMPL domain-containing protein</fullName>
    </submittedName>
</protein>
<reference evidence="2 3" key="1">
    <citation type="submission" date="2019-01" db="EMBL/GenBank/DDBJ databases">
        <authorList>
            <person name="Chen W.-M."/>
        </authorList>
    </citation>
    <scope>NUCLEOTIDE SEQUENCE [LARGE SCALE GENOMIC DNA]</scope>
    <source>
        <strain evidence="2 3">CCP-7</strain>
    </source>
</reference>
<dbReference type="Proteomes" id="UP000282971">
    <property type="component" value="Unassembled WGS sequence"/>
</dbReference>
<dbReference type="PANTHER" id="PTHR34387">
    <property type="entry name" value="SLR1258 PROTEIN"/>
    <property type="match status" value="1"/>
</dbReference>